<evidence type="ECO:0008006" key="4">
    <source>
        <dbReference type="Google" id="ProtNLM"/>
    </source>
</evidence>
<reference evidence="2 3" key="1">
    <citation type="submission" date="2023-12" db="EMBL/GenBank/DDBJ databases">
        <title>Genome sequencing of Xanthomonas floridensis.</title>
        <authorList>
            <person name="Greer S."/>
            <person name="Harrison J."/>
            <person name="Grant M."/>
            <person name="Vicente J."/>
            <person name="Studholme D."/>
        </authorList>
    </citation>
    <scope>NUCLEOTIDE SEQUENCE [LARGE SCALE GENOMIC DNA]</scope>
    <source>
        <strain evidence="2 3">WHRI 8848</strain>
    </source>
</reference>
<feature type="signal peptide" evidence="1">
    <location>
        <begin position="1"/>
        <end position="21"/>
    </location>
</feature>
<name>A0ABU5PUP4_9XANT</name>
<dbReference type="RefSeq" id="WP_153041927.1">
    <property type="nucleotide sequence ID" value="NZ_JAYFSN010000017.1"/>
</dbReference>
<dbReference type="Proteomes" id="UP001303614">
    <property type="component" value="Unassembled WGS sequence"/>
</dbReference>
<organism evidence="2 3">
    <name type="scientific">Xanthomonas floridensis</name>
    <dbReference type="NCBI Taxonomy" id="1843580"/>
    <lineage>
        <taxon>Bacteria</taxon>
        <taxon>Pseudomonadati</taxon>
        <taxon>Pseudomonadota</taxon>
        <taxon>Gammaproteobacteria</taxon>
        <taxon>Lysobacterales</taxon>
        <taxon>Lysobacteraceae</taxon>
        <taxon>Xanthomonas</taxon>
    </lineage>
</organism>
<sequence length="119" mass="12242">MKFLIAPAFALALLAASSVEAATYQTVVEGYARSAGGQTVDATPQCPAGFTPISGGWDTGSPNAVTFVGGQPENNGRTLSMNAGRFSVVGSYPNGNGWRTYGYVNGPTIVNIYTICASP</sequence>
<evidence type="ECO:0000313" key="3">
    <source>
        <dbReference type="Proteomes" id="UP001303614"/>
    </source>
</evidence>
<accession>A0ABU5PUP4</accession>
<proteinExistence type="predicted"/>
<feature type="chain" id="PRO_5045175854" description="Secreted protein" evidence="1">
    <location>
        <begin position="22"/>
        <end position="119"/>
    </location>
</feature>
<evidence type="ECO:0000256" key="1">
    <source>
        <dbReference type="SAM" id="SignalP"/>
    </source>
</evidence>
<gene>
    <name evidence="2" type="ORF">VB146_05460</name>
</gene>
<protein>
    <recommendedName>
        <fullName evidence="4">Secreted protein</fullName>
    </recommendedName>
</protein>
<comment type="caution">
    <text evidence="2">The sequence shown here is derived from an EMBL/GenBank/DDBJ whole genome shotgun (WGS) entry which is preliminary data.</text>
</comment>
<evidence type="ECO:0000313" key="2">
    <source>
        <dbReference type="EMBL" id="MEA5123326.1"/>
    </source>
</evidence>
<dbReference type="EMBL" id="JAYFSO010000005">
    <property type="protein sequence ID" value="MEA5123326.1"/>
    <property type="molecule type" value="Genomic_DNA"/>
</dbReference>
<keyword evidence="3" id="KW-1185">Reference proteome</keyword>
<keyword evidence="1" id="KW-0732">Signal</keyword>